<feature type="transmembrane region" description="Helical" evidence="6">
    <location>
        <begin position="153"/>
        <end position="174"/>
    </location>
</feature>
<dbReference type="CDD" id="cd13132">
    <property type="entry name" value="MATE_eukaryotic"/>
    <property type="match status" value="1"/>
</dbReference>
<dbReference type="InterPro" id="IPR002528">
    <property type="entry name" value="MATE_fam"/>
</dbReference>
<dbReference type="GO" id="GO:1990961">
    <property type="term" value="P:xenobiotic detoxification by transmembrane export across the plasma membrane"/>
    <property type="evidence" value="ECO:0007669"/>
    <property type="project" value="InterPro"/>
</dbReference>
<dbReference type="Pfam" id="PF01554">
    <property type="entry name" value="MatE"/>
    <property type="match status" value="2"/>
</dbReference>
<dbReference type="EMBL" id="JAKUCV010007685">
    <property type="protein sequence ID" value="KAJ4822404.1"/>
    <property type="molecule type" value="Genomic_DNA"/>
</dbReference>
<evidence type="ECO:0000256" key="4">
    <source>
        <dbReference type="ARBA" id="ARBA00022989"/>
    </source>
</evidence>
<evidence type="ECO:0000256" key="1">
    <source>
        <dbReference type="ARBA" id="ARBA00004141"/>
    </source>
</evidence>
<comment type="subcellular location">
    <subcellularLocation>
        <location evidence="1">Membrane</location>
        <topology evidence="1">Multi-pass membrane protein</topology>
    </subcellularLocation>
</comment>
<reference evidence="7" key="1">
    <citation type="submission" date="2022-02" db="EMBL/GenBank/DDBJ databases">
        <authorList>
            <person name="Henning P.M."/>
            <person name="McCubbin A.G."/>
            <person name="Shore J.S."/>
        </authorList>
    </citation>
    <scope>NUCLEOTIDE SEQUENCE</scope>
    <source>
        <strain evidence="7">F60SS</strain>
        <tissue evidence="7">Leaves</tissue>
    </source>
</reference>
<name>A0A9Q0IZ80_9ROSI</name>
<dbReference type="InterPro" id="IPR045069">
    <property type="entry name" value="MATE_euk"/>
</dbReference>
<dbReference type="GO" id="GO:0015297">
    <property type="term" value="F:antiporter activity"/>
    <property type="evidence" value="ECO:0007669"/>
    <property type="project" value="InterPro"/>
</dbReference>
<dbReference type="OrthoDB" id="2126698at2759"/>
<feature type="transmembrane region" description="Helical" evidence="6">
    <location>
        <begin position="70"/>
        <end position="90"/>
    </location>
</feature>
<evidence type="ECO:0000313" key="8">
    <source>
        <dbReference type="Proteomes" id="UP001141552"/>
    </source>
</evidence>
<keyword evidence="4 6" id="KW-1133">Transmembrane helix</keyword>
<feature type="transmembrane region" description="Helical" evidence="6">
    <location>
        <begin position="110"/>
        <end position="132"/>
    </location>
</feature>
<feature type="transmembrane region" description="Helical" evidence="6">
    <location>
        <begin position="180"/>
        <end position="202"/>
    </location>
</feature>
<dbReference type="PANTHER" id="PTHR11206">
    <property type="entry name" value="MULTIDRUG RESISTANCE PROTEIN"/>
    <property type="match status" value="1"/>
</dbReference>
<feature type="transmembrane region" description="Helical" evidence="6">
    <location>
        <begin position="37"/>
        <end position="58"/>
    </location>
</feature>
<evidence type="ECO:0000256" key="6">
    <source>
        <dbReference type="RuleBase" id="RU004914"/>
    </source>
</evidence>
<dbReference type="GO" id="GO:0016020">
    <property type="term" value="C:membrane"/>
    <property type="evidence" value="ECO:0007669"/>
    <property type="project" value="UniProtKB-SubCell"/>
</dbReference>
<comment type="similarity">
    <text evidence="2 6">Belongs to the multi antimicrobial extrusion (MATE) (TC 2.A.66.1) family.</text>
</comment>
<comment type="caution">
    <text evidence="6">Lacks conserved residue(s) required for the propagation of feature annotation.</text>
</comment>
<organism evidence="7 8">
    <name type="scientific">Turnera subulata</name>
    <dbReference type="NCBI Taxonomy" id="218843"/>
    <lineage>
        <taxon>Eukaryota</taxon>
        <taxon>Viridiplantae</taxon>
        <taxon>Streptophyta</taxon>
        <taxon>Embryophyta</taxon>
        <taxon>Tracheophyta</taxon>
        <taxon>Spermatophyta</taxon>
        <taxon>Magnoliopsida</taxon>
        <taxon>eudicotyledons</taxon>
        <taxon>Gunneridae</taxon>
        <taxon>Pentapetalae</taxon>
        <taxon>rosids</taxon>
        <taxon>fabids</taxon>
        <taxon>Malpighiales</taxon>
        <taxon>Passifloraceae</taxon>
        <taxon>Turnera</taxon>
    </lineage>
</organism>
<evidence type="ECO:0000313" key="7">
    <source>
        <dbReference type="EMBL" id="KAJ4822404.1"/>
    </source>
</evidence>
<reference evidence="7" key="2">
    <citation type="journal article" date="2023" name="Plants (Basel)">
        <title>Annotation of the Turnera subulata (Passifloraceae) Draft Genome Reveals the S-Locus Evolved after the Divergence of Turneroideae from Passifloroideae in a Stepwise Manner.</title>
        <authorList>
            <person name="Henning P.M."/>
            <person name="Roalson E.H."/>
            <person name="Mir W."/>
            <person name="McCubbin A.G."/>
            <person name="Shore J.S."/>
        </authorList>
    </citation>
    <scope>NUCLEOTIDE SEQUENCE</scope>
    <source>
        <strain evidence="7">F60SS</strain>
    </source>
</reference>
<comment type="caution">
    <text evidence="7">The sequence shown here is derived from an EMBL/GenBank/DDBJ whole genome shotgun (WGS) entry which is preliminary data.</text>
</comment>
<dbReference type="AlphaFoldDB" id="A0A9Q0IZ80"/>
<sequence>MEQAVPLLSKPETEEAAGGRRLTWAAFVEELKKLSSMAAPMLVVSVAHYMLQVVSLMMAGHLGEVSLSGVAVATSFANVTGFSLLGGMSGALETLCGQAYGAGKFQKLGSYTYCAIISLMPASLLVCVLWSFMDKILILTGQDPQISMVACKYAVCLMPGLFGYAILQCLIRYLLSQSMILPMLITSCAALCFHVPLCWALVYKCGLGIAGAALSIGMSYWLNVVLTTIYIRFSSSCEKTRLVCWEDVFGSIKEFLSFALPSAAMVCLTTTSLHYFVVYGMGAAASTRVSNELGAGNATGARVAVIVSVITSLTEAIIVSITLFFCRHVFGYAFSSVKEVVDYVGEMAPLLSLSIILDGLQAVLSGSFPLMNCKRMWLAADWCLYEPRGLLWCWNPSCCCVVLHSTPSRERPLDWINSRDCRASDFVYAHNCPDKLAKTGKQGKAKDS</sequence>
<feature type="transmembrane region" description="Helical" evidence="6">
    <location>
        <begin position="209"/>
        <end position="231"/>
    </location>
</feature>
<dbReference type="GO" id="GO:0042910">
    <property type="term" value="F:xenobiotic transmembrane transporter activity"/>
    <property type="evidence" value="ECO:0007669"/>
    <property type="project" value="InterPro"/>
</dbReference>
<keyword evidence="3 6" id="KW-0812">Transmembrane</keyword>
<evidence type="ECO:0000256" key="5">
    <source>
        <dbReference type="ARBA" id="ARBA00023136"/>
    </source>
</evidence>
<keyword evidence="8" id="KW-1185">Reference proteome</keyword>
<proteinExistence type="inferred from homology"/>
<feature type="transmembrane region" description="Helical" evidence="6">
    <location>
        <begin position="303"/>
        <end position="330"/>
    </location>
</feature>
<feature type="transmembrane region" description="Helical" evidence="6">
    <location>
        <begin position="258"/>
        <end position="282"/>
    </location>
</feature>
<accession>A0A9Q0IZ80</accession>
<evidence type="ECO:0000256" key="3">
    <source>
        <dbReference type="ARBA" id="ARBA00022692"/>
    </source>
</evidence>
<dbReference type="Proteomes" id="UP001141552">
    <property type="component" value="Unassembled WGS sequence"/>
</dbReference>
<gene>
    <name evidence="7" type="ORF">Tsubulata_008942</name>
</gene>
<evidence type="ECO:0000256" key="2">
    <source>
        <dbReference type="ARBA" id="ARBA00010199"/>
    </source>
</evidence>
<protein>
    <recommendedName>
        <fullName evidence="6">Protein DETOXIFICATION</fullName>
    </recommendedName>
    <alternativeName>
        <fullName evidence="6">Multidrug and toxic compound extrusion protein</fullName>
    </alternativeName>
</protein>
<keyword evidence="5 6" id="KW-0472">Membrane</keyword>